<keyword evidence="2 5" id="KW-0812">Transmembrane</keyword>
<sequence>MDTSASSQRRNPWRAEQLAQRLDRPMGVLGLVFVLVVLGQALATDPGLTAVFTWLGWGLWAVFAGEFALRAYVARDQKVFWLHNWWQLLFLVLPFLRFARALVLLHTARVGGVVSAAVRGSRSAGQLLSGRVTWLGAVTVIVVLASSQVLYLLGSYDSYGTALYQAALATIAGEPLTPDDAYARCVGVLLAAYSVVVVAALAAVLGAFFLEPERKAAPPRAG</sequence>
<dbReference type="RefSeq" id="WP_184288496.1">
    <property type="nucleotide sequence ID" value="NZ_JACHJO010000003.1"/>
</dbReference>
<keyword evidence="3 5" id="KW-1133">Transmembrane helix</keyword>
<evidence type="ECO:0000256" key="4">
    <source>
        <dbReference type="ARBA" id="ARBA00023136"/>
    </source>
</evidence>
<comment type="subcellular location">
    <subcellularLocation>
        <location evidence="1">Membrane</location>
        <topology evidence="1">Multi-pass membrane protein</topology>
    </subcellularLocation>
</comment>
<gene>
    <name evidence="6" type="ORF">FHS13_001109</name>
</gene>
<feature type="transmembrane region" description="Helical" evidence="5">
    <location>
        <begin position="79"/>
        <end position="96"/>
    </location>
</feature>
<evidence type="ECO:0000256" key="5">
    <source>
        <dbReference type="SAM" id="Phobius"/>
    </source>
</evidence>
<dbReference type="AlphaFoldDB" id="A0A841IMA5"/>
<evidence type="ECO:0000313" key="7">
    <source>
        <dbReference type="Proteomes" id="UP000536604"/>
    </source>
</evidence>
<keyword evidence="6" id="KW-0406">Ion transport</keyword>
<dbReference type="Gene3D" id="1.20.120.350">
    <property type="entry name" value="Voltage-gated potassium channels. Chain C"/>
    <property type="match status" value="1"/>
</dbReference>
<accession>A0A841IMA5</accession>
<dbReference type="InterPro" id="IPR027359">
    <property type="entry name" value="Volt_channel_dom_sf"/>
</dbReference>
<keyword evidence="6" id="KW-0407">Ion channel</keyword>
<proteinExistence type="predicted"/>
<dbReference type="GO" id="GO:0016020">
    <property type="term" value="C:membrane"/>
    <property type="evidence" value="ECO:0007669"/>
    <property type="project" value="UniProtKB-SubCell"/>
</dbReference>
<evidence type="ECO:0000313" key="6">
    <source>
        <dbReference type="EMBL" id="MBB6119174.1"/>
    </source>
</evidence>
<dbReference type="SUPFAM" id="SSF81324">
    <property type="entry name" value="Voltage-gated potassium channels"/>
    <property type="match status" value="1"/>
</dbReference>
<feature type="transmembrane region" description="Helical" evidence="5">
    <location>
        <begin position="132"/>
        <end position="153"/>
    </location>
</feature>
<evidence type="ECO:0000256" key="3">
    <source>
        <dbReference type="ARBA" id="ARBA00022989"/>
    </source>
</evidence>
<feature type="transmembrane region" description="Helical" evidence="5">
    <location>
        <begin position="53"/>
        <end position="72"/>
    </location>
</feature>
<evidence type="ECO:0000256" key="1">
    <source>
        <dbReference type="ARBA" id="ARBA00004141"/>
    </source>
</evidence>
<evidence type="ECO:0000256" key="2">
    <source>
        <dbReference type="ARBA" id="ARBA00022692"/>
    </source>
</evidence>
<dbReference type="EMBL" id="JACHJO010000003">
    <property type="protein sequence ID" value="MBB6119174.1"/>
    <property type="molecule type" value="Genomic_DNA"/>
</dbReference>
<feature type="transmembrane region" description="Helical" evidence="5">
    <location>
        <begin position="186"/>
        <end position="210"/>
    </location>
</feature>
<comment type="caution">
    <text evidence="6">The sequence shown here is derived from an EMBL/GenBank/DDBJ whole genome shotgun (WGS) entry which is preliminary data.</text>
</comment>
<organism evidence="6 7">
    <name type="scientific">Nocardiopsis algeriensis</name>
    <dbReference type="NCBI Taxonomy" id="1478215"/>
    <lineage>
        <taxon>Bacteria</taxon>
        <taxon>Bacillati</taxon>
        <taxon>Actinomycetota</taxon>
        <taxon>Actinomycetes</taxon>
        <taxon>Streptosporangiales</taxon>
        <taxon>Nocardiopsidaceae</taxon>
        <taxon>Nocardiopsis</taxon>
    </lineage>
</organism>
<reference evidence="6 7" key="1">
    <citation type="submission" date="2020-08" db="EMBL/GenBank/DDBJ databases">
        <title>Genomic Encyclopedia of Type Strains, Phase III (KMG-III): the genomes of soil and plant-associated and newly described type strains.</title>
        <authorList>
            <person name="Whitman W."/>
        </authorList>
    </citation>
    <scope>NUCLEOTIDE SEQUENCE [LARGE SCALE GENOMIC DNA]</scope>
    <source>
        <strain evidence="6 7">CECT 8712</strain>
    </source>
</reference>
<name>A0A841IMA5_9ACTN</name>
<keyword evidence="6" id="KW-0813">Transport</keyword>
<dbReference type="Proteomes" id="UP000536604">
    <property type="component" value="Unassembled WGS sequence"/>
</dbReference>
<dbReference type="GO" id="GO:0034220">
    <property type="term" value="P:monoatomic ion transmembrane transport"/>
    <property type="evidence" value="ECO:0007669"/>
    <property type="project" value="UniProtKB-KW"/>
</dbReference>
<keyword evidence="7" id="KW-1185">Reference proteome</keyword>
<keyword evidence="4 5" id="KW-0472">Membrane</keyword>
<protein>
    <submittedName>
        <fullName evidence="6">Voltage-gated potassium channel</fullName>
    </submittedName>
</protein>